<dbReference type="PROSITE" id="PS51742">
    <property type="entry name" value="PPC"/>
    <property type="match status" value="1"/>
</dbReference>
<organism evidence="3 4">
    <name type="scientific">Galactobacter caseinivorans</name>
    <dbReference type="NCBI Taxonomy" id="2676123"/>
    <lineage>
        <taxon>Bacteria</taxon>
        <taxon>Bacillati</taxon>
        <taxon>Actinomycetota</taxon>
        <taxon>Actinomycetes</taxon>
        <taxon>Micrococcales</taxon>
        <taxon>Micrococcaceae</taxon>
        <taxon>Galactobacter</taxon>
    </lineage>
</organism>
<dbReference type="EMBL" id="QQXL01000004">
    <property type="protein sequence ID" value="RKW70380.1"/>
    <property type="molecule type" value="Genomic_DNA"/>
</dbReference>
<keyword evidence="4" id="KW-1185">Reference proteome</keyword>
<dbReference type="PANTHER" id="PTHR34988:SF1">
    <property type="entry name" value="DNA-BINDING PROTEIN"/>
    <property type="match status" value="1"/>
</dbReference>
<evidence type="ECO:0000256" key="1">
    <source>
        <dbReference type="SAM" id="MobiDB-lite"/>
    </source>
</evidence>
<gene>
    <name evidence="3" type="ORF">DWQ67_07765</name>
</gene>
<reference evidence="3 4" key="1">
    <citation type="submission" date="2018-07" db="EMBL/GenBank/DDBJ databases">
        <title>Arthrobacter sp. nov., isolated from raw cow's milk with high bacterial count.</title>
        <authorList>
            <person name="Hahne J."/>
            <person name="Isele D."/>
            <person name="Lipski A."/>
        </authorList>
    </citation>
    <scope>NUCLEOTIDE SEQUENCE [LARGE SCALE GENOMIC DNA]</scope>
    <source>
        <strain evidence="3 4">JZ R-183</strain>
    </source>
</reference>
<feature type="compositionally biased region" description="Polar residues" evidence="1">
    <location>
        <begin position="18"/>
        <end position="33"/>
    </location>
</feature>
<dbReference type="Proteomes" id="UP000273119">
    <property type="component" value="Unassembled WGS sequence"/>
</dbReference>
<dbReference type="SUPFAM" id="SSF117856">
    <property type="entry name" value="AF0104/ALDC/Ptd012-like"/>
    <property type="match status" value="1"/>
</dbReference>
<comment type="caution">
    <text evidence="3">The sequence shown here is derived from an EMBL/GenBank/DDBJ whole genome shotgun (WGS) entry which is preliminary data.</text>
</comment>
<dbReference type="Gene3D" id="3.30.1330.80">
    <property type="entry name" value="Hypothetical protein, similar to alpha- acetolactate decarboxylase, domain 2"/>
    <property type="match status" value="1"/>
</dbReference>
<name>A0A496PIW1_9MICC</name>
<dbReference type="PANTHER" id="PTHR34988">
    <property type="entry name" value="PROTEIN, PUTATIVE-RELATED"/>
    <property type="match status" value="1"/>
</dbReference>
<dbReference type="InterPro" id="IPR005175">
    <property type="entry name" value="PPC_dom"/>
</dbReference>
<feature type="region of interest" description="Disordered" evidence="1">
    <location>
        <begin position="1"/>
        <end position="46"/>
    </location>
</feature>
<sequence>MMRVHPTDAPWCAETEDCSMQPTTPSQPAGQPETTSGATAGATWSARHIGGPNHVLSVRTGAELVAAITDFARSQGIRGGAVRGIGAVSRATLLFRDPIELTYVDREFDEQMEIAGLQGNISVRGDETLVHIHTTLGRSDYSAIAGHLKEAWIRGAGEFFITVAAHPLEKALDADLGLNIFTL</sequence>
<accession>A0A496PIW1</accession>
<protein>
    <submittedName>
        <fullName evidence="3">DNA-binding protein</fullName>
    </submittedName>
</protein>
<dbReference type="GO" id="GO:0003677">
    <property type="term" value="F:DNA binding"/>
    <property type="evidence" value="ECO:0007669"/>
    <property type="project" value="UniProtKB-KW"/>
</dbReference>
<feature type="compositionally biased region" description="Low complexity" evidence="1">
    <location>
        <begin position="34"/>
        <end position="46"/>
    </location>
</feature>
<dbReference type="Pfam" id="PF03479">
    <property type="entry name" value="PCC"/>
    <property type="match status" value="1"/>
</dbReference>
<proteinExistence type="predicted"/>
<evidence type="ECO:0000313" key="4">
    <source>
        <dbReference type="Proteomes" id="UP000273119"/>
    </source>
</evidence>
<feature type="domain" description="PPC" evidence="2">
    <location>
        <begin position="47"/>
        <end position="183"/>
    </location>
</feature>
<dbReference type="AlphaFoldDB" id="A0A496PIW1"/>
<evidence type="ECO:0000313" key="3">
    <source>
        <dbReference type="EMBL" id="RKW70380.1"/>
    </source>
</evidence>
<dbReference type="CDD" id="cd11378">
    <property type="entry name" value="DUF296"/>
    <property type="match status" value="1"/>
</dbReference>
<keyword evidence="3" id="KW-0238">DNA-binding</keyword>
<evidence type="ECO:0000259" key="2">
    <source>
        <dbReference type="PROSITE" id="PS51742"/>
    </source>
</evidence>